<feature type="compositionally biased region" description="Basic residues" evidence="1">
    <location>
        <begin position="1"/>
        <end position="10"/>
    </location>
</feature>
<feature type="region of interest" description="Disordered" evidence="1">
    <location>
        <begin position="208"/>
        <end position="271"/>
    </location>
</feature>
<feature type="compositionally biased region" description="Low complexity" evidence="1">
    <location>
        <begin position="233"/>
        <end position="246"/>
    </location>
</feature>
<feature type="compositionally biased region" description="Basic and acidic residues" evidence="1">
    <location>
        <begin position="208"/>
        <end position="232"/>
    </location>
</feature>
<feature type="region of interest" description="Disordered" evidence="1">
    <location>
        <begin position="366"/>
        <end position="385"/>
    </location>
</feature>
<sequence length="520" mass="58074">MSTRGGRKNLPRPPGQNLNFDASHVIAVREEDDGRSSEFISQPFDFRVRYQSPGLVLFHIAVSLADSVATKTTVYLQITADQIHSLKKSNHDTTDTNSPNPPPFLENVRRQLNGVRLVTRLQFRLYGCQRAKFIVPRSFTTENVSEDPAFEAAESLAVVSLFSLYLRHDILPRAHFGAYLGAIRQFPDLATREQATYEAMIHASRLYHGDGGKEHTPRDYHCRSRSTRDRDSPSAPGTPSSCGSGSTLPFDDVPQYRAPPPPYGERVAESQCPRARLDVADIVAAGLGGDRDLPEYGATNRRDDVQDPLPVVLSCGEGDGDVRSTSKRKRSSTVLHATTTYAAYAPRHEKLLRTVFVDANDDSQVTSLHASEQQQPRVRGEHSEGLQNTVEQLRKTVRELQKEVEELQAWKKTHTEAFGDVEGTCCQLAERQEDFDDAVGTLYQDVDELGGKHDELGKQLLDVGDEVRDMMDDMKRTAQEEICETIDDSVAKKVEEIVESIVESQVNEIKRKICKALQPI</sequence>
<dbReference type="Proteomes" id="UP001056436">
    <property type="component" value="Unassembled WGS sequence"/>
</dbReference>
<dbReference type="OrthoDB" id="4848716at2759"/>
<accession>A0A9P9WZV6</accession>
<feature type="compositionally biased region" description="Polar residues" evidence="1">
    <location>
        <begin position="366"/>
        <end position="376"/>
    </location>
</feature>
<reference evidence="2" key="1">
    <citation type="submission" date="2019-01" db="EMBL/GenBank/DDBJ databases">
        <title>Colletotrichum abscissum LGMF1257.</title>
        <authorList>
            <person name="Baroncelli R."/>
        </authorList>
    </citation>
    <scope>NUCLEOTIDE SEQUENCE</scope>
    <source>
        <strain evidence="2">Ca142</strain>
    </source>
</reference>
<protein>
    <submittedName>
        <fullName evidence="2">Uncharacterized protein</fullName>
    </submittedName>
</protein>
<feature type="region of interest" description="Disordered" evidence="1">
    <location>
        <begin position="1"/>
        <end position="21"/>
    </location>
</feature>
<dbReference type="EMBL" id="SDAQ01000329">
    <property type="protein sequence ID" value="KAI3527212.1"/>
    <property type="molecule type" value="Genomic_DNA"/>
</dbReference>
<dbReference type="AlphaFoldDB" id="A0A9P9WZV6"/>
<name>A0A9P9WZV6_9PEZI</name>
<gene>
    <name evidence="2" type="ORF">CABS02_15422</name>
</gene>
<evidence type="ECO:0000313" key="3">
    <source>
        <dbReference type="Proteomes" id="UP001056436"/>
    </source>
</evidence>
<keyword evidence="3" id="KW-1185">Reference proteome</keyword>
<comment type="caution">
    <text evidence="2">The sequence shown here is derived from an EMBL/GenBank/DDBJ whole genome shotgun (WGS) entry which is preliminary data.</text>
</comment>
<organism evidence="2 3">
    <name type="scientific">Colletotrichum abscissum</name>
    <dbReference type="NCBI Taxonomy" id="1671311"/>
    <lineage>
        <taxon>Eukaryota</taxon>
        <taxon>Fungi</taxon>
        <taxon>Dikarya</taxon>
        <taxon>Ascomycota</taxon>
        <taxon>Pezizomycotina</taxon>
        <taxon>Sordariomycetes</taxon>
        <taxon>Hypocreomycetidae</taxon>
        <taxon>Glomerellales</taxon>
        <taxon>Glomerellaceae</taxon>
        <taxon>Colletotrichum</taxon>
        <taxon>Colletotrichum acutatum species complex</taxon>
    </lineage>
</organism>
<proteinExistence type="predicted"/>
<evidence type="ECO:0000256" key="1">
    <source>
        <dbReference type="SAM" id="MobiDB-lite"/>
    </source>
</evidence>
<evidence type="ECO:0000313" key="2">
    <source>
        <dbReference type="EMBL" id="KAI3527212.1"/>
    </source>
</evidence>